<evidence type="ECO:0000256" key="3">
    <source>
        <dbReference type="ARBA" id="ARBA00022483"/>
    </source>
</evidence>
<gene>
    <name evidence="8" type="ORF">DEBR0S2_03334G</name>
</gene>
<name>A0A7D9CZH6_DEKBR</name>
<feature type="compositionally biased region" description="Basic and acidic residues" evidence="5">
    <location>
        <begin position="452"/>
        <end position="462"/>
    </location>
</feature>
<evidence type="ECO:0000259" key="7">
    <source>
        <dbReference type="Pfam" id="PF20667"/>
    </source>
</evidence>
<organism evidence="8 9">
    <name type="scientific">Dekkera bruxellensis</name>
    <name type="common">Brettanomyces custersii</name>
    <dbReference type="NCBI Taxonomy" id="5007"/>
    <lineage>
        <taxon>Eukaryota</taxon>
        <taxon>Fungi</taxon>
        <taxon>Dikarya</taxon>
        <taxon>Ascomycota</taxon>
        <taxon>Saccharomycotina</taxon>
        <taxon>Pichiomycetes</taxon>
        <taxon>Pichiales</taxon>
        <taxon>Pichiaceae</taxon>
        <taxon>Brettanomyces</taxon>
    </lineage>
</organism>
<sequence>MSSLYQLDEETKELLTLDNFLKDLSISEFVDRLSKQNVEYKSKFNNGVEYIDPKPYIRTFELVEKQLDKLNKECSETRIRIENQVHIRSLQHYKNVLQLNGKAADLDKRYKNLSSDVSKLYDSRISPMREKLTQAKNLKEHSEELIFVAKCYNEFYINGKPPSELVDYKFSDLEKISKAFNQLLSLSSKLSEDSTSLPKVKPANEAIIKCAESFERKQLQNFVSYYDSKDSKRTRYIAKILFNLNGGTHIVETFVEHHPLFGKLQSSKQPAVDKDYWLGLGNPDEAFYSLDQATLDLFNSIGKNFDQELPKIIDIFEDDTSAVLESLISKLFGDIIHSRVDYLIKMASSYSKLAFLRILHLVATELYRLTLSKMTNLLQEKDIQLTAVLDKAYTDIFASYLKDNAYFKVEKANLLEMLDPLTVDIDGVWTKAAQKHALSDKIASFKDAHTNSEPKISEKVENDETSASSDGGKKRDSRSLNEIARDAFSRKQAHAFTSISGQIHNSGWRERLRKSAVGASHLSFGSSSIISSMAPSSVPTAMQNANKLSSLQIVQKVLNYVVESLNRSIELVPGKINEYSMDIFDILMFKIGPSYILPEMESLYYNDVLIPHQKLNSFFTLSSTSVNLDFLPQFSEITFQLYLLSLVVRKSFYPLLLTGSTKAKLVNLFNGFIQDMEIGLNITLNSLIDLIEANIKSILNRQNTEDFCPSTQNVVIDKTHVCDKLTQFIEYTLRTVHMSMASNPFFEFELIKRISALLLTTLIAHFQHFKVNSTGSLIITQDIIHYISVFDVVNFDDLKKRRESAIKGVKQTLPSSEDVSGIRENFSVLKELANLFSCQPELLSDLCNEGKLANLKRSVLREYIRNRIDFKESFLNGI</sequence>
<dbReference type="Pfam" id="PF07393">
    <property type="entry name" value="Sec10_HB"/>
    <property type="match status" value="1"/>
</dbReference>
<dbReference type="InterPro" id="IPR048625">
    <property type="entry name" value="Sec10_N"/>
</dbReference>
<keyword evidence="4" id="KW-0175">Coiled coil</keyword>
<dbReference type="GO" id="GO:0006893">
    <property type="term" value="P:Golgi to plasma membrane transport"/>
    <property type="evidence" value="ECO:0007669"/>
    <property type="project" value="TreeGrafter"/>
</dbReference>
<evidence type="ECO:0000313" key="9">
    <source>
        <dbReference type="Proteomes" id="UP000478008"/>
    </source>
</evidence>
<comment type="similarity">
    <text evidence="1">Belongs to the SEC10 family.</text>
</comment>
<dbReference type="Pfam" id="PF20667">
    <property type="entry name" value="Sec10_N"/>
    <property type="match status" value="1"/>
</dbReference>
<dbReference type="PANTHER" id="PTHR12100">
    <property type="entry name" value="SEC10"/>
    <property type="match status" value="1"/>
</dbReference>
<protein>
    <submittedName>
        <fullName evidence="8">DEBR0S2_03334g1_1</fullName>
    </submittedName>
</protein>
<evidence type="ECO:0000313" key="8">
    <source>
        <dbReference type="EMBL" id="VUG17292.1"/>
    </source>
</evidence>
<dbReference type="AlphaFoldDB" id="A0A7D9CZH6"/>
<accession>A0A7D9CZH6</accession>
<keyword evidence="2" id="KW-0813">Transport</keyword>
<evidence type="ECO:0000256" key="5">
    <source>
        <dbReference type="SAM" id="MobiDB-lite"/>
    </source>
</evidence>
<dbReference type="PANTHER" id="PTHR12100:SF0">
    <property type="entry name" value="EXOCYST COMPLEX COMPONENT 5"/>
    <property type="match status" value="1"/>
</dbReference>
<dbReference type="InterPro" id="IPR048627">
    <property type="entry name" value="Sec10_HB"/>
</dbReference>
<keyword evidence="9" id="KW-1185">Reference proteome</keyword>
<dbReference type="Proteomes" id="UP000478008">
    <property type="component" value="Unassembled WGS sequence"/>
</dbReference>
<dbReference type="EMBL" id="CABFWN010000002">
    <property type="protein sequence ID" value="VUG17292.1"/>
    <property type="molecule type" value="Genomic_DNA"/>
</dbReference>
<dbReference type="GO" id="GO:0006887">
    <property type="term" value="P:exocytosis"/>
    <property type="evidence" value="ECO:0007669"/>
    <property type="project" value="UniProtKB-KW"/>
</dbReference>
<feature type="region of interest" description="Disordered" evidence="5">
    <location>
        <begin position="452"/>
        <end position="479"/>
    </location>
</feature>
<keyword evidence="3" id="KW-0268">Exocytosis</keyword>
<proteinExistence type="inferred from homology"/>
<evidence type="ECO:0000256" key="1">
    <source>
        <dbReference type="ARBA" id="ARBA00006572"/>
    </source>
</evidence>
<evidence type="ECO:0000259" key="6">
    <source>
        <dbReference type="Pfam" id="PF07393"/>
    </source>
</evidence>
<dbReference type="GO" id="GO:0000145">
    <property type="term" value="C:exocyst"/>
    <property type="evidence" value="ECO:0007669"/>
    <property type="project" value="TreeGrafter"/>
</dbReference>
<reference evidence="8 9" key="1">
    <citation type="submission" date="2019-07" db="EMBL/GenBank/DDBJ databases">
        <authorList>
            <person name="Friedrich A."/>
            <person name="Schacherer J."/>
        </authorList>
    </citation>
    <scope>NUCLEOTIDE SEQUENCE [LARGE SCALE GENOMIC DNA]</scope>
</reference>
<dbReference type="InterPro" id="IPR009976">
    <property type="entry name" value="Sec10-like"/>
</dbReference>
<evidence type="ECO:0000256" key="4">
    <source>
        <dbReference type="ARBA" id="ARBA00023054"/>
    </source>
</evidence>
<evidence type="ECO:0000256" key="2">
    <source>
        <dbReference type="ARBA" id="ARBA00022448"/>
    </source>
</evidence>
<feature type="domain" description="Exocyst complex component Sec10 N-terminal" evidence="7">
    <location>
        <begin position="53"/>
        <end position="162"/>
    </location>
</feature>
<feature type="domain" description="Exocyst complex component Sec10-like alpha-helical bundle" evidence="6">
    <location>
        <begin position="179"/>
        <end position="873"/>
    </location>
</feature>